<dbReference type="eggNOG" id="COG0604">
    <property type="taxonomic scope" value="Bacteria"/>
</dbReference>
<protein>
    <submittedName>
        <fullName evidence="4">Quinone oxidoreductase</fullName>
    </submittedName>
</protein>
<feature type="domain" description="Enoyl reductase (ER)" evidence="3">
    <location>
        <begin position="15"/>
        <end position="322"/>
    </location>
</feature>
<dbReference type="GO" id="GO:0035925">
    <property type="term" value="F:mRNA 3'-UTR AU-rich region binding"/>
    <property type="evidence" value="ECO:0007669"/>
    <property type="project" value="TreeGrafter"/>
</dbReference>
<name>T0IQC5_9SPHN</name>
<evidence type="ECO:0000313" key="4">
    <source>
        <dbReference type="EMBL" id="EQB31055.1"/>
    </source>
</evidence>
<dbReference type="STRING" id="1346791.M529_17210"/>
<dbReference type="InterPro" id="IPR011032">
    <property type="entry name" value="GroES-like_sf"/>
</dbReference>
<sequence>MADGAPWRMVVRTHGGPEVIEREAFDPGLPKQGEVLVEQDAVGLNFIDTYYRTGLYPADLPLTLGSESAGLVAAVGPGVTGFDVGDKVGCASGLGAYATHRVVPADRLVRIPDGVSTQDAAAMMLKGMTACYLAEDTINLAAGQTALVHAAAGGVGSVLVPWLRDKGVIVIAHSGSAEKAAMVNAEHSLHGPLEQLADAVRDLTRGIGVDVVYDGVGKDSWSASLASLKRRGLMVSYGNASGAVPPISLLDLSRGGSLYVTRPTLFDYIATAEELARTADRLFDRMQRGVVKAVIGQRFALADAADAHRALEARRTTGSTLLLP</sequence>
<reference evidence="4 5" key="1">
    <citation type="journal article" date="2013" name="Genome Announc.">
        <title>Draft Genome Sequence of Sphingobium ummariense Strain RL-3, a Hexachlorocyclohexane-Degrading Bacterium.</title>
        <authorList>
            <person name="Kohli P."/>
            <person name="Dua A."/>
            <person name="Sangwan N."/>
            <person name="Oldach P."/>
            <person name="Khurana J.P."/>
            <person name="Lal R."/>
        </authorList>
    </citation>
    <scope>NUCLEOTIDE SEQUENCE [LARGE SCALE GENOMIC DNA]</scope>
    <source>
        <strain evidence="4 5">RL-3</strain>
    </source>
</reference>
<evidence type="ECO:0000259" key="3">
    <source>
        <dbReference type="SMART" id="SM00829"/>
    </source>
</evidence>
<accession>T0IQC5</accession>
<dbReference type="AlphaFoldDB" id="T0IQC5"/>
<dbReference type="InterPro" id="IPR036291">
    <property type="entry name" value="NAD(P)-bd_dom_sf"/>
</dbReference>
<dbReference type="Gene3D" id="3.40.50.720">
    <property type="entry name" value="NAD(P)-binding Rossmann-like Domain"/>
    <property type="match status" value="1"/>
</dbReference>
<dbReference type="PANTHER" id="PTHR48106:SF13">
    <property type="entry name" value="QUINONE OXIDOREDUCTASE-RELATED"/>
    <property type="match status" value="1"/>
</dbReference>
<dbReference type="Gene3D" id="3.90.180.10">
    <property type="entry name" value="Medium-chain alcohol dehydrogenases, catalytic domain"/>
    <property type="match status" value="1"/>
</dbReference>
<dbReference type="EMBL" id="AUWY01000112">
    <property type="protein sequence ID" value="EQB31055.1"/>
    <property type="molecule type" value="Genomic_DNA"/>
</dbReference>
<gene>
    <name evidence="4" type="ORF">M529_17210</name>
</gene>
<evidence type="ECO:0000313" key="5">
    <source>
        <dbReference type="Proteomes" id="UP000015523"/>
    </source>
</evidence>
<dbReference type="Proteomes" id="UP000015523">
    <property type="component" value="Unassembled WGS sequence"/>
</dbReference>
<dbReference type="GO" id="GO:0005829">
    <property type="term" value="C:cytosol"/>
    <property type="evidence" value="ECO:0007669"/>
    <property type="project" value="TreeGrafter"/>
</dbReference>
<dbReference type="GO" id="GO:0003960">
    <property type="term" value="F:quinone reductase (NADPH) activity"/>
    <property type="evidence" value="ECO:0007669"/>
    <property type="project" value="InterPro"/>
</dbReference>
<evidence type="ECO:0000256" key="1">
    <source>
        <dbReference type="ARBA" id="ARBA00022857"/>
    </source>
</evidence>
<dbReference type="InterPro" id="IPR013154">
    <property type="entry name" value="ADH-like_N"/>
</dbReference>
<dbReference type="SUPFAM" id="SSF50129">
    <property type="entry name" value="GroES-like"/>
    <property type="match status" value="1"/>
</dbReference>
<dbReference type="GO" id="GO:0070402">
    <property type="term" value="F:NADPH binding"/>
    <property type="evidence" value="ECO:0007669"/>
    <property type="project" value="TreeGrafter"/>
</dbReference>
<comment type="caution">
    <text evidence="4">The sequence shown here is derived from an EMBL/GenBank/DDBJ whole genome shotgun (WGS) entry which is preliminary data.</text>
</comment>
<dbReference type="PATRIC" id="fig|1346791.3.peg.3321"/>
<keyword evidence="2" id="KW-0560">Oxidoreductase</keyword>
<evidence type="ECO:0000256" key="2">
    <source>
        <dbReference type="ARBA" id="ARBA00023002"/>
    </source>
</evidence>
<dbReference type="Pfam" id="PF13602">
    <property type="entry name" value="ADH_zinc_N_2"/>
    <property type="match status" value="1"/>
</dbReference>
<dbReference type="Pfam" id="PF08240">
    <property type="entry name" value="ADH_N"/>
    <property type="match status" value="1"/>
</dbReference>
<dbReference type="SMART" id="SM00829">
    <property type="entry name" value="PKS_ER"/>
    <property type="match status" value="1"/>
</dbReference>
<keyword evidence="5" id="KW-1185">Reference proteome</keyword>
<dbReference type="InterPro" id="IPR047618">
    <property type="entry name" value="QOR-like"/>
</dbReference>
<dbReference type="CDD" id="cd05286">
    <property type="entry name" value="QOR2"/>
    <property type="match status" value="1"/>
</dbReference>
<keyword evidence="1" id="KW-0521">NADP</keyword>
<dbReference type="SUPFAM" id="SSF51735">
    <property type="entry name" value="NAD(P)-binding Rossmann-fold domains"/>
    <property type="match status" value="1"/>
</dbReference>
<dbReference type="PANTHER" id="PTHR48106">
    <property type="entry name" value="QUINONE OXIDOREDUCTASE PIG3-RELATED"/>
    <property type="match status" value="1"/>
</dbReference>
<organism evidence="4 5">
    <name type="scientific">Sphingobium ummariense RL-3</name>
    <dbReference type="NCBI Taxonomy" id="1346791"/>
    <lineage>
        <taxon>Bacteria</taxon>
        <taxon>Pseudomonadati</taxon>
        <taxon>Pseudomonadota</taxon>
        <taxon>Alphaproteobacteria</taxon>
        <taxon>Sphingomonadales</taxon>
        <taxon>Sphingomonadaceae</taxon>
        <taxon>Sphingobium</taxon>
    </lineage>
</organism>
<proteinExistence type="predicted"/>
<dbReference type="InterPro" id="IPR020843">
    <property type="entry name" value="ER"/>
</dbReference>